<keyword evidence="1" id="KW-0862">Zinc</keyword>
<feature type="region of interest" description="Disordered" evidence="2">
    <location>
        <begin position="115"/>
        <end position="139"/>
    </location>
</feature>
<protein>
    <recommendedName>
        <fullName evidence="3">SWIM-type domain-containing protein</fullName>
    </recommendedName>
</protein>
<evidence type="ECO:0000259" key="3">
    <source>
        <dbReference type="PROSITE" id="PS50966"/>
    </source>
</evidence>
<evidence type="ECO:0000313" key="4">
    <source>
        <dbReference type="EMBL" id="NYI94034.1"/>
    </source>
</evidence>
<gene>
    <name evidence="4" type="ORF">HNR12_000311</name>
</gene>
<dbReference type="AlphaFoldDB" id="A0A853BH27"/>
<dbReference type="RefSeq" id="WP_179765764.1">
    <property type="nucleotide sequence ID" value="NZ_JACCFO010000001.1"/>
</dbReference>
<dbReference type="Pfam" id="PF04434">
    <property type="entry name" value="SWIM"/>
    <property type="match status" value="1"/>
</dbReference>
<accession>A0A853BH27</accession>
<dbReference type="InterPro" id="IPR007527">
    <property type="entry name" value="Znf_SWIM"/>
</dbReference>
<keyword evidence="5" id="KW-1185">Reference proteome</keyword>
<name>A0A853BH27_9ACTN</name>
<proteinExistence type="predicted"/>
<keyword evidence="1" id="KW-0479">Metal-binding</keyword>
<evidence type="ECO:0000313" key="5">
    <source>
        <dbReference type="Proteomes" id="UP000575985"/>
    </source>
</evidence>
<evidence type="ECO:0000256" key="2">
    <source>
        <dbReference type="SAM" id="MobiDB-lite"/>
    </source>
</evidence>
<reference evidence="4 5" key="1">
    <citation type="submission" date="2020-07" db="EMBL/GenBank/DDBJ databases">
        <title>Sequencing the genomes of 1000 actinobacteria strains.</title>
        <authorList>
            <person name="Klenk H.-P."/>
        </authorList>
    </citation>
    <scope>NUCLEOTIDE SEQUENCE [LARGE SCALE GENOMIC DNA]</scope>
    <source>
        <strain evidence="4 5">DSM 45927</strain>
    </source>
</reference>
<comment type="caution">
    <text evidence="4">The sequence shown here is derived from an EMBL/GenBank/DDBJ whole genome shotgun (WGS) entry which is preliminary data.</text>
</comment>
<dbReference type="GO" id="GO:0008270">
    <property type="term" value="F:zinc ion binding"/>
    <property type="evidence" value="ECO:0007669"/>
    <property type="project" value="UniProtKB-KW"/>
</dbReference>
<keyword evidence="1" id="KW-0863">Zinc-finger</keyword>
<sequence length="439" mass="46583">MSERWTPDDVWALAPDASSRKAAVKTAKPASWPVRGFRSGDSGAGRAVWGECSGSGSKPYQVVVDLAGTPASRCSCPSRKFPCKHALALLYLWSENTVDPGDPPDWAAEWLAKREAARERPPAAPAAPADPEAAARRLERREERVAEGLAELELWLRDQVESGLAGAPNLGYGEIDSVAARLVDAQAGRLADHVRGLSGTTSLPDWPARLLTEYSLLRLLSAAYQRRDHLPEPMRATVRARVGLPSSPDLSAPVRDTWHVLGRCDFPAGQVRGRRIWLRGATTGRTAMMVSFAPEGQVPETPVRVGTAVDADLAFHPAESRAVLVALHSDSPAEPAGTGADDALAAWSAALAADPWCTAWPVVVADAVLVRGTPWLLADPGGAALPLRQDCCPPLTAAAVSGGRPVTVAGEWTPSGLRPLTVWGPDGRAVSLDPRVVRA</sequence>
<dbReference type="EMBL" id="JACCFO010000001">
    <property type="protein sequence ID" value="NYI94034.1"/>
    <property type="molecule type" value="Genomic_DNA"/>
</dbReference>
<organism evidence="4 5">
    <name type="scientific">Streptomonospora nanhaiensis</name>
    <dbReference type="NCBI Taxonomy" id="1323731"/>
    <lineage>
        <taxon>Bacteria</taxon>
        <taxon>Bacillati</taxon>
        <taxon>Actinomycetota</taxon>
        <taxon>Actinomycetes</taxon>
        <taxon>Streptosporangiales</taxon>
        <taxon>Nocardiopsidaceae</taxon>
        <taxon>Streptomonospora</taxon>
    </lineage>
</organism>
<feature type="domain" description="SWIM-type" evidence="3">
    <location>
        <begin position="60"/>
        <end position="94"/>
    </location>
</feature>
<dbReference type="Proteomes" id="UP000575985">
    <property type="component" value="Unassembled WGS sequence"/>
</dbReference>
<evidence type="ECO:0000256" key="1">
    <source>
        <dbReference type="PROSITE-ProRule" id="PRU00325"/>
    </source>
</evidence>
<dbReference type="PROSITE" id="PS50966">
    <property type="entry name" value="ZF_SWIM"/>
    <property type="match status" value="1"/>
</dbReference>